<reference evidence="2" key="1">
    <citation type="submission" date="2020-07" db="EMBL/GenBank/DDBJ databases">
        <title>Genome sequence and genetic diversity analysis of an under-domesticated orphan crop, white fonio (Digitaria exilis).</title>
        <authorList>
            <person name="Bennetzen J.L."/>
            <person name="Chen S."/>
            <person name="Ma X."/>
            <person name="Wang X."/>
            <person name="Yssel A.E.J."/>
            <person name="Chaluvadi S.R."/>
            <person name="Johnson M."/>
            <person name="Gangashetty P."/>
            <person name="Hamidou F."/>
            <person name="Sanogo M.D."/>
            <person name="Zwaenepoel A."/>
            <person name="Wallace J."/>
            <person name="Van De Peer Y."/>
            <person name="Van Deynze A."/>
        </authorList>
    </citation>
    <scope>NUCLEOTIDE SEQUENCE</scope>
    <source>
        <tissue evidence="2">Leaves</tissue>
    </source>
</reference>
<proteinExistence type="predicted"/>
<dbReference type="EMBL" id="JACEFO010001687">
    <property type="protein sequence ID" value="KAF8721049.1"/>
    <property type="molecule type" value="Genomic_DNA"/>
</dbReference>
<comment type="caution">
    <text evidence="2">The sequence shown here is derived from an EMBL/GenBank/DDBJ whole genome shotgun (WGS) entry which is preliminary data.</text>
</comment>
<protein>
    <submittedName>
        <fullName evidence="2">Uncharacterized protein</fullName>
    </submittedName>
</protein>
<name>A0A835C4V7_9POAL</name>
<evidence type="ECO:0000256" key="1">
    <source>
        <dbReference type="SAM" id="MobiDB-lite"/>
    </source>
</evidence>
<feature type="region of interest" description="Disordered" evidence="1">
    <location>
        <begin position="1"/>
        <end position="36"/>
    </location>
</feature>
<accession>A0A835C4V7</accession>
<dbReference type="AlphaFoldDB" id="A0A835C4V7"/>
<keyword evidence="3" id="KW-1185">Reference proteome</keyword>
<organism evidence="2 3">
    <name type="scientific">Digitaria exilis</name>
    <dbReference type="NCBI Taxonomy" id="1010633"/>
    <lineage>
        <taxon>Eukaryota</taxon>
        <taxon>Viridiplantae</taxon>
        <taxon>Streptophyta</taxon>
        <taxon>Embryophyta</taxon>
        <taxon>Tracheophyta</taxon>
        <taxon>Spermatophyta</taxon>
        <taxon>Magnoliopsida</taxon>
        <taxon>Liliopsida</taxon>
        <taxon>Poales</taxon>
        <taxon>Poaceae</taxon>
        <taxon>PACMAD clade</taxon>
        <taxon>Panicoideae</taxon>
        <taxon>Panicodae</taxon>
        <taxon>Paniceae</taxon>
        <taxon>Anthephorinae</taxon>
        <taxon>Digitaria</taxon>
    </lineage>
</organism>
<evidence type="ECO:0000313" key="3">
    <source>
        <dbReference type="Proteomes" id="UP000636709"/>
    </source>
</evidence>
<dbReference type="Proteomes" id="UP000636709">
    <property type="component" value="Unassembled WGS sequence"/>
</dbReference>
<evidence type="ECO:0000313" key="2">
    <source>
        <dbReference type="EMBL" id="KAF8721049.1"/>
    </source>
</evidence>
<gene>
    <name evidence="2" type="ORF">HU200_023463</name>
</gene>
<sequence length="36" mass="3931">MDCGRERKGENGPVAEKERGGDRASYKRGHIVEDGA</sequence>